<dbReference type="InParanoid" id="A0A1E7FPX4"/>
<evidence type="ECO:0000259" key="2">
    <source>
        <dbReference type="PROSITE" id="PS51286"/>
    </source>
</evidence>
<gene>
    <name evidence="3" type="ORF">FRACYDRAFT_182311</name>
</gene>
<reference evidence="3 4" key="1">
    <citation type="submission" date="2016-09" db="EMBL/GenBank/DDBJ databases">
        <title>Extensive genetic diversity and differential bi-allelic expression allows diatom success in the polar Southern Ocean.</title>
        <authorList>
            <consortium name="DOE Joint Genome Institute"/>
            <person name="Mock T."/>
            <person name="Otillar R.P."/>
            <person name="Strauss J."/>
            <person name="Dupont C."/>
            <person name="Frickenhaus S."/>
            <person name="Maumus F."/>
            <person name="Mcmullan M."/>
            <person name="Sanges R."/>
            <person name="Schmutz J."/>
            <person name="Toseland A."/>
            <person name="Valas R."/>
            <person name="Veluchamy A."/>
            <person name="Ward B.J."/>
            <person name="Allen A."/>
            <person name="Barry K."/>
            <person name="Falciatore A."/>
            <person name="Ferrante M."/>
            <person name="Fortunato A.E."/>
            <person name="Gloeckner G."/>
            <person name="Gruber A."/>
            <person name="Hipkin R."/>
            <person name="Janech M."/>
            <person name="Kroth P."/>
            <person name="Leese F."/>
            <person name="Lindquist E."/>
            <person name="Lyon B.R."/>
            <person name="Martin J."/>
            <person name="Mayer C."/>
            <person name="Parker M."/>
            <person name="Quesneville H."/>
            <person name="Raymond J."/>
            <person name="Uhlig C."/>
            <person name="Valentin K.U."/>
            <person name="Worden A.Z."/>
            <person name="Armbrust E.V."/>
            <person name="Bowler C."/>
            <person name="Green B."/>
            <person name="Moulton V."/>
            <person name="Van Oosterhout C."/>
            <person name="Grigoriev I."/>
        </authorList>
    </citation>
    <scope>NUCLEOTIDE SEQUENCE [LARGE SCALE GENOMIC DNA]</scope>
    <source>
        <strain evidence="3 4">CCMP1102</strain>
    </source>
</reference>
<dbReference type="PANTHER" id="PTHR21228:SF40">
    <property type="entry name" value="LD45607P"/>
    <property type="match status" value="1"/>
</dbReference>
<feature type="region of interest" description="Disordered" evidence="1">
    <location>
        <begin position="184"/>
        <end position="211"/>
    </location>
</feature>
<dbReference type="GO" id="GO:0000963">
    <property type="term" value="P:mitochondrial RNA processing"/>
    <property type="evidence" value="ECO:0007669"/>
    <property type="project" value="TreeGrafter"/>
</dbReference>
<feature type="domain" description="RAP" evidence="2">
    <location>
        <begin position="906"/>
        <end position="977"/>
    </location>
</feature>
<dbReference type="EMBL" id="KV784355">
    <property type="protein sequence ID" value="OEU20145.1"/>
    <property type="molecule type" value="Genomic_DNA"/>
</dbReference>
<dbReference type="Pfam" id="PF08373">
    <property type="entry name" value="RAP"/>
    <property type="match status" value="1"/>
</dbReference>
<dbReference type="GO" id="GO:0035770">
    <property type="term" value="C:ribonucleoprotein granule"/>
    <property type="evidence" value="ECO:0007669"/>
    <property type="project" value="TreeGrafter"/>
</dbReference>
<accession>A0A1E7FPX4</accession>
<dbReference type="GO" id="GO:0003723">
    <property type="term" value="F:RNA binding"/>
    <property type="evidence" value="ECO:0007669"/>
    <property type="project" value="TreeGrafter"/>
</dbReference>
<dbReference type="GO" id="GO:0005759">
    <property type="term" value="C:mitochondrial matrix"/>
    <property type="evidence" value="ECO:0007669"/>
    <property type="project" value="TreeGrafter"/>
</dbReference>
<dbReference type="InterPro" id="IPR050870">
    <property type="entry name" value="FAST_kinase"/>
</dbReference>
<dbReference type="GO" id="GO:0044528">
    <property type="term" value="P:regulation of mitochondrial mRNA stability"/>
    <property type="evidence" value="ECO:0007669"/>
    <property type="project" value="TreeGrafter"/>
</dbReference>
<dbReference type="OrthoDB" id="2019031at2759"/>
<evidence type="ECO:0000313" key="4">
    <source>
        <dbReference type="Proteomes" id="UP000095751"/>
    </source>
</evidence>
<name>A0A1E7FPX4_9STRA</name>
<evidence type="ECO:0000313" key="3">
    <source>
        <dbReference type="EMBL" id="OEU20145.1"/>
    </source>
</evidence>
<dbReference type="SMART" id="SM00952">
    <property type="entry name" value="RAP"/>
    <property type="match status" value="1"/>
</dbReference>
<dbReference type="AlphaFoldDB" id="A0A1E7FPX4"/>
<dbReference type="InterPro" id="IPR013584">
    <property type="entry name" value="RAP"/>
</dbReference>
<organism evidence="3 4">
    <name type="scientific">Fragilariopsis cylindrus CCMP1102</name>
    <dbReference type="NCBI Taxonomy" id="635003"/>
    <lineage>
        <taxon>Eukaryota</taxon>
        <taxon>Sar</taxon>
        <taxon>Stramenopiles</taxon>
        <taxon>Ochrophyta</taxon>
        <taxon>Bacillariophyta</taxon>
        <taxon>Bacillariophyceae</taxon>
        <taxon>Bacillariophycidae</taxon>
        <taxon>Bacillariales</taxon>
        <taxon>Bacillariaceae</taxon>
        <taxon>Fragilariopsis</taxon>
    </lineage>
</organism>
<dbReference type="PROSITE" id="PS51286">
    <property type="entry name" value="RAP"/>
    <property type="match status" value="1"/>
</dbReference>
<proteinExistence type="predicted"/>
<dbReference type="KEGG" id="fcy:FRACYDRAFT_182311"/>
<dbReference type="Proteomes" id="UP000095751">
    <property type="component" value="Unassembled WGS sequence"/>
</dbReference>
<protein>
    <recommendedName>
        <fullName evidence="2">RAP domain-containing protein</fullName>
    </recommendedName>
</protein>
<feature type="compositionally biased region" description="Polar residues" evidence="1">
    <location>
        <begin position="191"/>
        <end position="208"/>
    </location>
</feature>
<evidence type="ECO:0000256" key="1">
    <source>
        <dbReference type="SAM" id="MobiDB-lite"/>
    </source>
</evidence>
<dbReference type="PANTHER" id="PTHR21228">
    <property type="entry name" value="FAST LEU-RICH DOMAIN-CONTAINING"/>
    <property type="match status" value="1"/>
</dbReference>
<keyword evidence="4" id="KW-1185">Reference proteome</keyword>
<sequence length="988" mass="110268">MTQYTSKNKPGNDRSQILSDPKFALLICSTAEALLDGAEETGSIGRNSSKRQFEARNLANVAWAIAKINIAPPDTVIPVDLDNAESLLREKSEHVRSIIFDIAKQRATSSSASSSSPSSWIPALSELCGLLIDTVSVKALELDPKRFQQQELSNLMWSLATAQRPNERVFEFVVNSIVASAEQRKRDVKSNETNPLHSRGNHNTNNKNGDGLLVPQEWSIPLWVLAKSGVDLGHEEELLPFVKDMMDNEPGFLERFKPQELSNSVWAAATIISKRPQVAEGDASDAALGILRHTSRELIRRDGDGYKTQEVTNHAWAMATLGFGITTSEKGTTSAAAIARGCKLTHSYTYLHSDDPEGDRSLMEEVMQITKRKIKQNIRPFTSQELNNICWVMARLGIEKDEELLGLIGKEISNPRKRVNSQDLSATLWSMATMEYYDEDLYRGIVSRLPDIGSDHFKPQELSNILWALATAGVIPDFPSVFDEKLLPSSIRPTIKEAKTDPVTAIFAAGAAELISRPDEFKTQEIKDVLWAFAKVGVRHPKLFRAVAEYLVGEENEPVSGRGLSDFNSQGLANLAYSYARQAQIGGETLDKYEKKCRIAFTGGRLAHFTVIFLDVGEGLLRKLFVEIAKANLEVHDNMSKCSAQDISNTVWAFAVLGLKHTKYLEAVEATMRSRMGRYLDGNRGAMNRIQGQEMSNTLWAMAALNYTPRGLLNAVETYFMEIINHDMTVPNISRVISRQEMANMVWVVAVFGEYPKKLIELLYMGILGIGDRSDPEYLQQHYGDNGILPTHFNSMVYLQTIMDLELGREQNPFALPDDFPSAWTSNPSLTAQCASSSSTDTNGIMELNTSAVQNRISAAFDRINFGHVDEHLLTMKDLAIDYGIQLAPTSVDILSLDIANIDSKIGVEVDGPGGKEGMWEYRFNWNSNDQTMNGSTSLKLRMFHKLGWRLINIPFWDWVPIDDVGKDNSKRFVLQEEYCQSLLAQED</sequence>